<dbReference type="Proteomes" id="UP000818029">
    <property type="component" value="Chromosome D07"/>
</dbReference>
<evidence type="ECO:0000256" key="2">
    <source>
        <dbReference type="ARBA" id="ARBA00022729"/>
    </source>
</evidence>
<dbReference type="GeneID" id="121219148"/>
<gene>
    <name evidence="6" type="primary">LOC121219148</name>
</gene>
<evidence type="ECO:0000259" key="4">
    <source>
        <dbReference type="Pfam" id="PF08263"/>
    </source>
</evidence>
<dbReference type="Pfam" id="PF08263">
    <property type="entry name" value="LRRNT_2"/>
    <property type="match status" value="1"/>
</dbReference>
<dbReference type="InterPro" id="IPR053211">
    <property type="entry name" value="DNA_repair-toleration"/>
</dbReference>
<evidence type="ECO:0000256" key="1">
    <source>
        <dbReference type="ARBA" id="ARBA00022614"/>
    </source>
</evidence>
<keyword evidence="3" id="KW-0677">Repeat</keyword>
<proteinExistence type="predicted"/>
<evidence type="ECO:0000256" key="3">
    <source>
        <dbReference type="ARBA" id="ARBA00022737"/>
    </source>
</evidence>
<evidence type="ECO:0000313" key="5">
    <source>
        <dbReference type="Proteomes" id="UP000818029"/>
    </source>
</evidence>
<evidence type="ECO:0000313" key="6">
    <source>
        <dbReference type="RefSeq" id="XP_040952767.1"/>
    </source>
</evidence>
<feature type="domain" description="Leucine-rich repeat-containing N-terminal plant-type" evidence="4">
    <location>
        <begin position="38"/>
        <end position="77"/>
    </location>
</feature>
<organism evidence="5 6">
    <name type="scientific">Gossypium hirsutum</name>
    <name type="common">Upland cotton</name>
    <name type="synonym">Gossypium mexicanum</name>
    <dbReference type="NCBI Taxonomy" id="3635"/>
    <lineage>
        <taxon>Eukaryota</taxon>
        <taxon>Viridiplantae</taxon>
        <taxon>Streptophyta</taxon>
        <taxon>Embryophyta</taxon>
        <taxon>Tracheophyta</taxon>
        <taxon>Spermatophyta</taxon>
        <taxon>Magnoliopsida</taxon>
        <taxon>eudicotyledons</taxon>
        <taxon>Gunneridae</taxon>
        <taxon>Pentapetalae</taxon>
        <taxon>rosids</taxon>
        <taxon>malvids</taxon>
        <taxon>Malvales</taxon>
        <taxon>Malvaceae</taxon>
        <taxon>Malvoideae</taxon>
        <taxon>Gossypium</taxon>
    </lineage>
</organism>
<dbReference type="PANTHER" id="PTHR48060:SF21">
    <property type="entry name" value="L DOMAIN-LIKE PROTEIN"/>
    <property type="match status" value="1"/>
</dbReference>
<dbReference type="RefSeq" id="XP_040952767.1">
    <property type="nucleotide sequence ID" value="XM_041096833.1"/>
</dbReference>
<dbReference type="InterPro" id="IPR013210">
    <property type="entry name" value="LRR_N_plant-typ"/>
</dbReference>
<protein>
    <submittedName>
        <fullName evidence="6">Leucine-rich repeat receptor-like protein kinase PXC2</fullName>
    </submittedName>
</protein>
<keyword evidence="2" id="KW-0732">Signal</keyword>
<dbReference type="PANTHER" id="PTHR48060">
    <property type="entry name" value="DNA DAMAGE-REPAIR/TOLERATION PROTEIN DRT100"/>
    <property type="match status" value="1"/>
</dbReference>
<keyword evidence="1" id="KW-0433">Leucine-rich repeat</keyword>
<sequence>MPPAPKFQKHRLSLITLLFSVLASLLVCKAVSLAAVLSDKDALLQLKSAVVEDPLGFTSSWNPNDKDPCLWHGVSCDPLEGRVITLNLSSNLNSTCSVLQLSASKTAAVKGDQVRGNFTLLYPCLHVGVDGNISFVGLRVGYLLLLATLQSLEFCHLGSMNSLVSCL</sequence>
<dbReference type="InterPro" id="IPR032675">
    <property type="entry name" value="LRR_dom_sf"/>
</dbReference>
<accession>A0ABM3AD20</accession>
<keyword evidence="5" id="KW-1185">Reference proteome</keyword>
<reference evidence="6" key="2">
    <citation type="submission" date="2025-08" db="UniProtKB">
        <authorList>
            <consortium name="RefSeq"/>
        </authorList>
    </citation>
    <scope>IDENTIFICATION</scope>
</reference>
<reference evidence="5" key="1">
    <citation type="journal article" date="2020" name="Nat. Genet.">
        <title>Genomic diversifications of five Gossypium allopolyploid species and their impact on cotton improvement.</title>
        <authorList>
            <person name="Chen Z.J."/>
            <person name="Sreedasyam A."/>
            <person name="Ando A."/>
            <person name="Song Q."/>
            <person name="De Santiago L.M."/>
            <person name="Hulse-Kemp A.M."/>
            <person name="Ding M."/>
            <person name="Ye W."/>
            <person name="Kirkbride R.C."/>
            <person name="Jenkins J."/>
            <person name="Plott C."/>
            <person name="Lovell J."/>
            <person name="Lin Y.M."/>
            <person name="Vaughn R."/>
            <person name="Liu B."/>
            <person name="Simpson S."/>
            <person name="Scheffler B.E."/>
            <person name="Wen L."/>
            <person name="Saski C.A."/>
            <person name="Grover C.E."/>
            <person name="Hu G."/>
            <person name="Conover J.L."/>
            <person name="Carlson J.W."/>
            <person name="Shu S."/>
            <person name="Boston L.B."/>
            <person name="Williams M."/>
            <person name="Peterson D.G."/>
            <person name="McGee K."/>
            <person name="Jones D.C."/>
            <person name="Wendel J.F."/>
            <person name="Stelly D.M."/>
            <person name="Grimwood J."/>
            <person name="Schmutz J."/>
        </authorList>
    </citation>
    <scope>NUCLEOTIDE SEQUENCE [LARGE SCALE GENOMIC DNA]</scope>
    <source>
        <strain evidence="5">cv. TM-1</strain>
    </source>
</reference>
<name>A0ABM3AD20_GOSHI</name>
<dbReference type="Gene3D" id="3.80.10.10">
    <property type="entry name" value="Ribonuclease Inhibitor"/>
    <property type="match status" value="1"/>
</dbReference>